<gene>
    <name evidence="8" type="ORF">ACFONL_06675</name>
</gene>
<feature type="chain" id="PRO_5046084532" evidence="6">
    <location>
        <begin position="27"/>
        <end position="517"/>
    </location>
</feature>
<keyword evidence="4" id="KW-0574">Periplasm</keyword>
<evidence type="ECO:0000259" key="7">
    <source>
        <dbReference type="Pfam" id="PF04349"/>
    </source>
</evidence>
<dbReference type="EMBL" id="JBHRYC010000026">
    <property type="protein sequence ID" value="MFC3637067.1"/>
    <property type="molecule type" value="Genomic_DNA"/>
</dbReference>
<dbReference type="InterPro" id="IPR014718">
    <property type="entry name" value="GH-type_carb-bd"/>
</dbReference>
<comment type="subcellular location">
    <subcellularLocation>
        <location evidence="1">Periplasm</location>
    </subcellularLocation>
</comment>
<comment type="caution">
    <text evidence="8">The sequence shown here is derived from an EMBL/GenBank/DDBJ whole genome shotgun (WGS) entry which is preliminary data.</text>
</comment>
<dbReference type="InterPro" id="IPR014756">
    <property type="entry name" value="Ig_E-set"/>
</dbReference>
<evidence type="ECO:0000256" key="4">
    <source>
        <dbReference type="ARBA" id="ARBA00022764"/>
    </source>
</evidence>
<reference evidence="9" key="1">
    <citation type="journal article" date="2019" name="Int. J. Syst. Evol. Microbiol.">
        <title>The Global Catalogue of Microorganisms (GCM) 10K type strain sequencing project: providing services to taxonomists for standard genome sequencing and annotation.</title>
        <authorList>
            <consortium name="The Broad Institute Genomics Platform"/>
            <consortium name="The Broad Institute Genome Sequencing Center for Infectious Disease"/>
            <person name="Wu L."/>
            <person name="Ma J."/>
        </authorList>
    </citation>
    <scope>NUCLEOTIDE SEQUENCE [LARGE SCALE GENOMIC DNA]</scope>
    <source>
        <strain evidence="9">KCTC 42282</strain>
    </source>
</reference>
<feature type="signal peptide" evidence="6">
    <location>
        <begin position="1"/>
        <end position="26"/>
    </location>
</feature>
<dbReference type="InterPro" id="IPR006311">
    <property type="entry name" value="TAT_signal"/>
</dbReference>
<dbReference type="PANTHER" id="PTHR30504:SF2">
    <property type="entry name" value="GLUCANS BIOSYNTHESIS PROTEIN G"/>
    <property type="match status" value="1"/>
</dbReference>
<accession>A0ABV7UFY6</accession>
<dbReference type="Proteomes" id="UP001595704">
    <property type="component" value="Unassembled WGS sequence"/>
</dbReference>
<feature type="domain" description="Glucan biosynthesis periplasmic MdoG C-terminal" evidence="7">
    <location>
        <begin position="46"/>
        <end position="515"/>
    </location>
</feature>
<evidence type="ECO:0000256" key="2">
    <source>
        <dbReference type="ARBA" id="ARBA00005001"/>
    </source>
</evidence>
<protein>
    <submittedName>
        <fullName evidence="8">Glucan biosynthesis protein</fullName>
    </submittedName>
</protein>
<feature type="region of interest" description="Disordered" evidence="5">
    <location>
        <begin position="25"/>
        <end position="46"/>
    </location>
</feature>
<evidence type="ECO:0000256" key="1">
    <source>
        <dbReference type="ARBA" id="ARBA00004418"/>
    </source>
</evidence>
<dbReference type="SUPFAM" id="SSF81296">
    <property type="entry name" value="E set domains"/>
    <property type="match status" value="1"/>
</dbReference>
<dbReference type="PIRSF" id="PIRSF006281">
    <property type="entry name" value="MdoG"/>
    <property type="match status" value="1"/>
</dbReference>
<dbReference type="RefSeq" id="WP_308432014.1">
    <property type="nucleotide sequence ID" value="NZ_BNCG01000002.1"/>
</dbReference>
<dbReference type="PROSITE" id="PS51318">
    <property type="entry name" value="TAT"/>
    <property type="match status" value="1"/>
</dbReference>
<evidence type="ECO:0000256" key="3">
    <source>
        <dbReference type="ARBA" id="ARBA00009284"/>
    </source>
</evidence>
<sequence length="517" mass="56911">MSMINRRQLMWSGAIAALAASSGGTAAQTADPSRPRAGAANGEGSFEPGHVVDLARQLAMRPFTPPPADLPDQLANLTYDQYVGIRARQEGLLWSGQQRGFIVEPLPRGALFKDHVVLYVVADGQVQRAPYKSANYDFGALPAPPDGKDIGFSGFRIFAGNGERPVQMAIFQGATFYRAMARGQNLGTVARTLTLRPGEIKGEEIPVFRAFWLEQPALAAETLVIHALLESESVTAAVRYTVRPGDMTIVDVEVTMFTRVAIDHVGWGGHAGTFLFGPASQRNVDDVRAAVFELNGLQVSNGRGEWLWRPVVNPQQLQVSAFVDSNPKGFGLLQRERSFAAFQDDSQRFDRRPSVWVEPLSDWGEGSVQLIEIPTESDVNDNIIAYWRPKAPLAAGAETTYAYRQYWCWSIPEPPPLARVNLTRTGKGRGGRRRRFLVEFVGDALADPGRLAELKPALGAGKGATITNLKLWPYPERKVMRVAFELDPGDEPLTELRLVLEAAGKPLSETWLYRWTA</sequence>
<proteinExistence type="inferred from homology"/>
<keyword evidence="6" id="KW-0732">Signal</keyword>
<dbReference type="Gene3D" id="2.70.98.10">
    <property type="match status" value="1"/>
</dbReference>
<evidence type="ECO:0000256" key="5">
    <source>
        <dbReference type="SAM" id="MobiDB-lite"/>
    </source>
</evidence>
<dbReference type="InterPro" id="IPR011013">
    <property type="entry name" value="Gal_mutarotase_sf_dom"/>
</dbReference>
<dbReference type="InterPro" id="IPR014438">
    <property type="entry name" value="Glucan_biosyn_MdoG/MdoD"/>
</dbReference>
<dbReference type="PANTHER" id="PTHR30504">
    <property type="entry name" value="GLUCANS BIOSYNTHESIS PROTEIN"/>
    <property type="match status" value="1"/>
</dbReference>
<dbReference type="SUPFAM" id="SSF74650">
    <property type="entry name" value="Galactose mutarotase-like"/>
    <property type="match status" value="1"/>
</dbReference>
<dbReference type="InterPro" id="IPR007444">
    <property type="entry name" value="Glucan_biosyn_MdoG_C"/>
</dbReference>
<comment type="similarity">
    <text evidence="3">Belongs to the OpgD/OpgG family.</text>
</comment>
<dbReference type="Pfam" id="PF04349">
    <property type="entry name" value="MdoG"/>
    <property type="match status" value="1"/>
</dbReference>
<evidence type="ECO:0000256" key="6">
    <source>
        <dbReference type="SAM" id="SignalP"/>
    </source>
</evidence>
<dbReference type="InterPro" id="IPR013783">
    <property type="entry name" value="Ig-like_fold"/>
</dbReference>
<evidence type="ECO:0000313" key="9">
    <source>
        <dbReference type="Proteomes" id="UP001595704"/>
    </source>
</evidence>
<comment type="pathway">
    <text evidence="2">Glycan metabolism; osmoregulated periplasmic glucan (OPG) biosynthesis.</text>
</comment>
<name>A0ABV7UFY6_9HYPH</name>
<dbReference type="Gene3D" id="2.60.40.10">
    <property type="entry name" value="Immunoglobulins"/>
    <property type="match status" value="1"/>
</dbReference>
<organism evidence="8 9">
    <name type="scientific">Camelimonas fluminis</name>
    <dbReference type="NCBI Taxonomy" id="1576911"/>
    <lineage>
        <taxon>Bacteria</taxon>
        <taxon>Pseudomonadati</taxon>
        <taxon>Pseudomonadota</taxon>
        <taxon>Alphaproteobacteria</taxon>
        <taxon>Hyphomicrobiales</taxon>
        <taxon>Chelatococcaceae</taxon>
        <taxon>Camelimonas</taxon>
    </lineage>
</organism>
<keyword evidence="9" id="KW-1185">Reference proteome</keyword>
<evidence type="ECO:0000313" key="8">
    <source>
        <dbReference type="EMBL" id="MFC3637067.1"/>
    </source>
</evidence>